<name>A0ABR0BDS0_PURLI</name>
<sequence length="218" mass="24382">MLFTARLNADGINTTPYGEHLCLPIDQYSPSGMHMRLVHPVLEQLSRDSMEHLAREYGATRVVREVARQAVEALAALHDRDSYHGELRPSNVLLRLHGLDGLEVADLRSMAGQPETTGINIRKDNHPTPNIPFAPSPSCQPHCVVDRHAQTRRLIQGRLADDHDCAAATCTHAKSRVITEPEATAFADLSERLLSYQPEQRVSAQEVLGHNWFHTDYD</sequence>
<keyword evidence="5" id="KW-0067">ATP-binding</keyword>
<evidence type="ECO:0008006" key="8">
    <source>
        <dbReference type="Google" id="ProtNLM"/>
    </source>
</evidence>
<evidence type="ECO:0000256" key="3">
    <source>
        <dbReference type="ARBA" id="ARBA00022741"/>
    </source>
</evidence>
<evidence type="ECO:0000256" key="2">
    <source>
        <dbReference type="ARBA" id="ARBA00022679"/>
    </source>
</evidence>
<keyword evidence="7" id="KW-1185">Reference proteome</keyword>
<dbReference type="EMBL" id="JAWRVI010000244">
    <property type="protein sequence ID" value="KAK4070048.1"/>
    <property type="molecule type" value="Genomic_DNA"/>
</dbReference>
<dbReference type="PANTHER" id="PTHR45646">
    <property type="entry name" value="SERINE/THREONINE-PROTEIN KINASE DOA-RELATED"/>
    <property type="match status" value="1"/>
</dbReference>
<proteinExistence type="predicted"/>
<keyword evidence="4" id="KW-0418">Kinase</keyword>
<gene>
    <name evidence="6" type="ORF">Purlil1_13557</name>
</gene>
<protein>
    <recommendedName>
        <fullName evidence="8">Protein kinase domain-containing protein</fullName>
    </recommendedName>
</protein>
<dbReference type="PANTHER" id="PTHR45646:SF11">
    <property type="entry name" value="SERINE_THREONINE-PROTEIN KINASE DOA"/>
    <property type="match status" value="1"/>
</dbReference>
<evidence type="ECO:0000313" key="7">
    <source>
        <dbReference type="Proteomes" id="UP001287286"/>
    </source>
</evidence>
<keyword evidence="1" id="KW-0723">Serine/threonine-protein kinase</keyword>
<organism evidence="6 7">
    <name type="scientific">Purpureocillium lilacinum</name>
    <name type="common">Paecilomyces lilacinus</name>
    <dbReference type="NCBI Taxonomy" id="33203"/>
    <lineage>
        <taxon>Eukaryota</taxon>
        <taxon>Fungi</taxon>
        <taxon>Dikarya</taxon>
        <taxon>Ascomycota</taxon>
        <taxon>Pezizomycotina</taxon>
        <taxon>Sordariomycetes</taxon>
        <taxon>Hypocreomycetidae</taxon>
        <taxon>Hypocreales</taxon>
        <taxon>Ophiocordycipitaceae</taxon>
        <taxon>Purpureocillium</taxon>
    </lineage>
</organism>
<comment type="caution">
    <text evidence="6">The sequence shown here is derived from an EMBL/GenBank/DDBJ whole genome shotgun (WGS) entry which is preliminary data.</text>
</comment>
<keyword evidence="3" id="KW-0547">Nucleotide-binding</keyword>
<dbReference type="Proteomes" id="UP001287286">
    <property type="component" value="Unassembled WGS sequence"/>
</dbReference>
<dbReference type="InterPro" id="IPR051175">
    <property type="entry name" value="CLK_kinases"/>
</dbReference>
<dbReference type="InterPro" id="IPR011009">
    <property type="entry name" value="Kinase-like_dom_sf"/>
</dbReference>
<keyword evidence="2" id="KW-0808">Transferase</keyword>
<dbReference type="SUPFAM" id="SSF56112">
    <property type="entry name" value="Protein kinase-like (PK-like)"/>
    <property type="match status" value="1"/>
</dbReference>
<accession>A0ABR0BDS0</accession>
<evidence type="ECO:0000313" key="6">
    <source>
        <dbReference type="EMBL" id="KAK4070048.1"/>
    </source>
</evidence>
<evidence type="ECO:0000256" key="1">
    <source>
        <dbReference type="ARBA" id="ARBA00022527"/>
    </source>
</evidence>
<dbReference type="Gene3D" id="3.30.200.20">
    <property type="entry name" value="Phosphorylase Kinase, domain 1"/>
    <property type="match status" value="1"/>
</dbReference>
<dbReference type="Gene3D" id="1.10.510.10">
    <property type="entry name" value="Transferase(Phosphotransferase) domain 1"/>
    <property type="match status" value="2"/>
</dbReference>
<evidence type="ECO:0000256" key="4">
    <source>
        <dbReference type="ARBA" id="ARBA00022777"/>
    </source>
</evidence>
<reference evidence="6 7" key="1">
    <citation type="journal article" date="2024" name="Microbiol. Resour. Announc.">
        <title>Genome annotations for the ascomycete fungi Trichoderma harzianum, Trichoderma aggressivum, and Purpureocillium lilacinum.</title>
        <authorList>
            <person name="Beijen E.P.W."/>
            <person name="Ohm R.A."/>
        </authorList>
    </citation>
    <scope>NUCLEOTIDE SEQUENCE [LARGE SCALE GENOMIC DNA]</scope>
    <source>
        <strain evidence="6 7">CBS 150709</strain>
    </source>
</reference>
<evidence type="ECO:0000256" key="5">
    <source>
        <dbReference type="ARBA" id="ARBA00022840"/>
    </source>
</evidence>